<feature type="signal peptide" evidence="3">
    <location>
        <begin position="1"/>
        <end position="22"/>
    </location>
</feature>
<reference evidence="5" key="1">
    <citation type="submission" date="2022-01" db="EMBL/GenBank/DDBJ databases">
        <authorList>
            <person name="Criscuolo A."/>
        </authorList>
    </citation>
    <scope>NUCLEOTIDE SEQUENCE</scope>
    <source>
        <strain evidence="5">CIP111893</strain>
    </source>
</reference>
<comment type="similarity">
    <text evidence="1">Belongs to the leucine-binding protein family.</text>
</comment>
<dbReference type="PANTHER" id="PTHR30483">
    <property type="entry name" value="LEUCINE-SPECIFIC-BINDING PROTEIN"/>
    <property type="match status" value="1"/>
</dbReference>
<dbReference type="SUPFAM" id="SSF53822">
    <property type="entry name" value="Periplasmic binding protein-like I"/>
    <property type="match status" value="1"/>
</dbReference>
<dbReference type="PROSITE" id="PS51257">
    <property type="entry name" value="PROKAR_LIPOPROTEIN"/>
    <property type="match status" value="1"/>
</dbReference>
<keyword evidence="6" id="KW-1185">Reference proteome</keyword>
<name>A0ABN8GTC6_9BACL</name>
<dbReference type="InterPro" id="IPR051010">
    <property type="entry name" value="BCAA_transport"/>
</dbReference>
<evidence type="ECO:0000259" key="4">
    <source>
        <dbReference type="Pfam" id="PF13458"/>
    </source>
</evidence>
<dbReference type="RefSeq" id="WP_236344412.1">
    <property type="nucleotide sequence ID" value="NZ_CAKMMF010000026.1"/>
</dbReference>
<dbReference type="CDD" id="cd06344">
    <property type="entry name" value="PBP1_ABC_HAAT-like"/>
    <property type="match status" value="1"/>
</dbReference>
<dbReference type="Proteomes" id="UP000838686">
    <property type="component" value="Unassembled WGS sequence"/>
</dbReference>
<feature type="chain" id="PRO_5045907422" evidence="3">
    <location>
        <begin position="23"/>
        <end position="379"/>
    </location>
</feature>
<evidence type="ECO:0000256" key="1">
    <source>
        <dbReference type="ARBA" id="ARBA00010062"/>
    </source>
</evidence>
<dbReference type="InterPro" id="IPR028081">
    <property type="entry name" value="Leu-bd"/>
</dbReference>
<dbReference type="EMBL" id="CAKMMF010000026">
    <property type="protein sequence ID" value="CAH1216244.1"/>
    <property type="molecule type" value="Genomic_DNA"/>
</dbReference>
<dbReference type="PANTHER" id="PTHR30483:SF6">
    <property type="entry name" value="PERIPLASMIC BINDING PROTEIN OF ABC TRANSPORTER FOR NATURAL AMINO ACIDS"/>
    <property type="match status" value="1"/>
</dbReference>
<evidence type="ECO:0000256" key="2">
    <source>
        <dbReference type="ARBA" id="ARBA00022729"/>
    </source>
</evidence>
<organism evidence="5 6">
    <name type="scientific">Paenibacillus plantiphilus</name>
    <dbReference type="NCBI Taxonomy" id="2905650"/>
    <lineage>
        <taxon>Bacteria</taxon>
        <taxon>Bacillati</taxon>
        <taxon>Bacillota</taxon>
        <taxon>Bacilli</taxon>
        <taxon>Bacillales</taxon>
        <taxon>Paenibacillaceae</taxon>
        <taxon>Paenibacillus</taxon>
    </lineage>
</organism>
<evidence type="ECO:0000313" key="6">
    <source>
        <dbReference type="Proteomes" id="UP000838686"/>
    </source>
</evidence>
<accession>A0ABN8GTC6</accession>
<proteinExistence type="inferred from homology"/>
<comment type="caution">
    <text evidence="5">The sequence shown here is derived from an EMBL/GenBank/DDBJ whole genome shotgun (WGS) entry which is preliminary data.</text>
</comment>
<feature type="domain" description="Leucine-binding protein" evidence="4">
    <location>
        <begin position="50"/>
        <end position="362"/>
    </location>
</feature>
<keyword evidence="2 3" id="KW-0732">Signal</keyword>
<dbReference type="Gene3D" id="3.40.50.2300">
    <property type="match status" value="2"/>
</dbReference>
<dbReference type="Pfam" id="PF13458">
    <property type="entry name" value="Peripla_BP_6"/>
    <property type="match status" value="1"/>
</dbReference>
<evidence type="ECO:0000313" key="5">
    <source>
        <dbReference type="EMBL" id="CAH1216244.1"/>
    </source>
</evidence>
<evidence type="ECO:0000256" key="3">
    <source>
        <dbReference type="SAM" id="SignalP"/>
    </source>
</evidence>
<sequence>MKRRLIIIVLIIALLAAGCSQSDNIAGQREKLLSDNTADIVVGVAWPFEAKNDGFREGLQLALEEINQNGAAGHQIKLVQEDDQSSVTAGLSVAQSFANNLEMSAVIGHRSSAVAVPASKVYENAGLLLLAPSATSPSLTEGGVKHVFRLIPNDSQLGDKMADYAKSKDYKNIVVFYANDEYGRGLANSFEDSAKANGLQIIDRISDYKDSDDLKRLVKKWRLLGCDAVFIAETMPDGADFIVQLQAAGLNVPLMGGDGLDSQDLLAIAGKEAEGVVVASIFNPQAADENVQLFVKKYRDKYGEEPRKYAAQAYDALHLLAKAIEKANSRSPADIARALREQKSWQGVSGARAFDANGEVHHMASVLKRVVNGRLEQMN</sequence>
<gene>
    <name evidence="5" type="primary">braC_2</name>
    <name evidence="5" type="ORF">PAECIP111893_04082</name>
</gene>
<dbReference type="InterPro" id="IPR028082">
    <property type="entry name" value="Peripla_BP_I"/>
</dbReference>
<protein>
    <submittedName>
        <fullName evidence="5">Leucine-, isoleucine-, valine-, threonine-, and alanine-binding protein</fullName>
    </submittedName>
</protein>